<keyword evidence="3" id="KW-0963">Cytoplasm</keyword>
<evidence type="ECO:0000313" key="8">
    <source>
        <dbReference type="Proteomes" id="UP000241514"/>
    </source>
</evidence>
<evidence type="ECO:0000256" key="4">
    <source>
        <dbReference type="ARBA" id="ARBA00037131"/>
    </source>
</evidence>
<dbReference type="PANTHER" id="PTHR47892">
    <property type="entry name" value="UNIVERSAL STRESS PROTEIN E"/>
    <property type="match status" value="1"/>
</dbReference>
<gene>
    <name evidence="6" type="ORF">C9927_02995</name>
    <name evidence="7" type="ORF">C9928_03180</name>
</gene>
<dbReference type="Gene3D" id="3.40.50.12370">
    <property type="match status" value="1"/>
</dbReference>
<proteinExistence type="inferred from homology"/>
<dbReference type="EMBL" id="PYVG01000011">
    <property type="protein sequence ID" value="PTB89578.1"/>
    <property type="molecule type" value="Genomic_DNA"/>
</dbReference>
<dbReference type="RefSeq" id="WP_417655762.1">
    <property type="nucleotide sequence ID" value="NZ_JBLXDX010000001.1"/>
</dbReference>
<evidence type="ECO:0000259" key="5">
    <source>
        <dbReference type="Pfam" id="PF00582"/>
    </source>
</evidence>
<feature type="domain" description="UspA" evidence="5">
    <location>
        <begin position="5"/>
        <end position="146"/>
    </location>
</feature>
<dbReference type="NCBIfam" id="NF008380">
    <property type="entry name" value="PRK11175.1"/>
    <property type="match status" value="1"/>
</dbReference>
<evidence type="ECO:0000313" key="7">
    <source>
        <dbReference type="EMBL" id="PTB89578.1"/>
    </source>
</evidence>
<accession>A0A2T4D4Y8</accession>
<protein>
    <submittedName>
        <fullName evidence="6">Universal stress protein UspE</fullName>
    </submittedName>
</protein>
<dbReference type="AlphaFoldDB" id="A0A2T4D4Y8"/>
<comment type="similarity">
    <text evidence="2">Belongs to the universal stress protein A family.</text>
</comment>
<evidence type="ECO:0000256" key="3">
    <source>
        <dbReference type="ARBA" id="ARBA00022490"/>
    </source>
</evidence>
<evidence type="ECO:0000313" key="6">
    <source>
        <dbReference type="EMBL" id="PTB88900.1"/>
    </source>
</evidence>
<dbReference type="Proteomes" id="UP000241514">
    <property type="component" value="Unassembled WGS sequence"/>
</dbReference>
<evidence type="ECO:0000313" key="9">
    <source>
        <dbReference type="Proteomes" id="UP000242087"/>
    </source>
</evidence>
<evidence type="ECO:0000256" key="2">
    <source>
        <dbReference type="ARBA" id="ARBA00008791"/>
    </source>
</evidence>
<feature type="domain" description="UspA" evidence="5">
    <location>
        <begin position="173"/>
        <end position="299"/>
    </location>
</feature>
<dbReference type="InterPro" id="IPR006016">
    <property type="entry name" value="UspA"/>
</dbReference>
<comment type="subcellular location">
    <subcellularLocation>
        <location evidence="1">Cytoplasm</location>
    </subcellularLocation>
</comment>
<reference evidence="8 9" key="1">
    <citation type="submission" date="2018-03" db="EMBL/GenBank/DDBJ databases">
        <title>Cross-interface Injection: A General Nanoliter Liquid Handling Method Applied to Single Cells Genome Amplification Automated Nanoliter Liquid Handling Applied to Single Cell Multiple Displacement Amplification.</title>
        <authorList>
            <person name="Yun J."/>
            <person name="Xu P."/>
            <person name="Xu J."/>
            <person name="Dai X."/>
            <person name="Wang Y."/>
            <person name="Zheng X."/>
            <person name="Cao C."/>
            <person name="Yi Q."/>
            <person name="Zhu Y."/>
            <person name="Wang L."/>
            <person name="Dong Z."/>
            <person name="Huang Y."/>
            <person name="Huang L."/>
            <person name="Du W."/>
        </authorList>
    </citation>
    <scope>NUCLEOTIDE SEQUENCE [LARGE SCALE GENOMIC DNA]</scope>
    <source>
        <strain evidence="6 9">A12-4</strain>
        <strain evidence="7 8">A9-4</strain>
    </source>
</reference>
<dbReference type="Pfam" id="PF00582">
    <property type="entry name" value="Usp"/>
    <property type="match status" value="2"/>
</dbReference>
<dbReference type="SUPFAM" id="SSF52402">
    <property type="entry name" value="Adenine nucleotide alpha hydrolases-like"/>
    <property type="match status" value="2"/>
</dbReference>
<dbReference type="Proteomes" id="UP000242087">
    <property type="component" value="Unassembled WGS sequence"/>
</dbReference>
<dbReference type="EMBL" id="PYVF01000031">
    <property type="protein sequence ID" value="PTB88900.1"/>
    <property type="molecule type" value="Genomic_DNA"/>
</dbReference>
<evidence type="ECO:0000256" key="1">
    <source>
        <dbReference type="ARBA" id="ARBA00004496"/>
    </source>
</evidence>
<comment type="caution">
    <text evidence="6">The sequence shown here is derived from an EMBL/GenBank/DDBJ whole genome shotgun (WGS) entry which is preliminary data.</text>
</comment>
<dbReference type="GO" id="GO:0005737">
    <property type="term" value="C:cytoplasm"/>
    <property type="evidence" value="ECO:0007669"/>
    <property type="project" value="UniProtKB-SubCell"/>
</dbReference>
<organism evidence="6 9">
    <name type="scientific">Pseudidiomarina aestuarii</name>
    <dbReference type="NCBI Taxonomy" id="624146"/>
    <lineage>
        <taxon>Bacteria</taxon>
        <taxon>Pseudomonadati</taxon>
        <taxon>Pseudomonadota</taxon>
        <taxon>Gammaproteobacteria</taxon>
        <taxon>Alteromonadales</taxon>
        <taxon>Idiomarinaceae</taxon>
        <taxon>Pseudidiomarina</taxon>
    </lineage>
</organism>
<dbReference type="PANTHER" id="PTHR47892:SF1">
    <property type="entry name" value="UNIVERSAL STRESS PROTEIN E"/>
    <property type="match status" value="1"/>
</dbReference>
<sequence length="309" mass="34415">MSCVNNILVVLDPEGTEQKALNRALQLARISGAKLTLLLSIYDFSYEMTTMLAAEERDLMRDSLIDDRRVWIRDLLEDYNTRDLHIDIQVVWHNRPFEAIIEAAIAGKHDIIVKGTKQREGLAALLFTPTDWHLLRKAPCLVLLVKEHDWPERGQILAAIHTTGENNQHQELNQRITEQALRFAQCLSSTVHLVNAYPGAPLTIAAEIPEFDTGNYRESIAENHRQALAEHATPFAIPPAQQHVQEGLPEQVIPALAKELDAELVVLGTMGRTGFSAALLGNTAEHVIEQLNCDLLAVKPAGFQSPVKV</sequence>
<comment type="function">
    <text evidence="4">Required for resistance to DNA-damaging agents.</text>
</comment>
<name>A0A2T4D4Y8_9GAMM</name>